<evidence type="ECO:0008006" key="4">
    <source>
        <dbReference type="Google" id="ProtNLM"/>
    </source>
</evidence>
<dbReference type="AlphaFoldDB" id="A0A917C436"/>
<proteinExistence type="predicted"/>
<evidence type="ECO:0000313" key="2">
    <source>
        <dbReference type="EMBL" id="GGF71006.1"/>
    </source>
</evidence>
<feature type="region of interest" description="Disordered" evidence="1">
    <location>
        <begin position="71"/>
        <end position="121"/>
    </location>
</feature>
<evidence type="ECO:0000313" key="3">
    <source>
        <dbReference type="Proteomes" id="UP000632498"/>
    </source>
</evidence>
<feature type="compositionally biased region" description="Polar residues" evidence="1">
    <location>
        <begin position="76"/>
        <end position="92"/>
    </location>
</feature>
<sequence>MFGNDLLGLSSTISPFNDTQPDDVIKTKSALALTGHYQIPDFGITPYPDTPMIDGIKKFQKDNGLKVDGVMKPQGPTETALGSQSKSISTVNPFAASQEEKKLSTPKPPKIDPLTGLPEQKAPKLKMPTAKQWEQVAKIQKPKTAIVPEGNTVNQRIQSMMSDPRYQDKFDTRLRDHVQKQFQKAYPGTVEYDETGKMVQPVAVISPEDVDPYDPDGELQFQTITNNINNQQSAENSVEFIDDVTEPDEKISQNDSYDEQREQKEGSEDMQMASSGTDIEDAVADANSKWPNAKIRITGRARTVNKQATLMAKRRMASREDFMGTYTNHDYIKEMDQYVTDNPNASLGTVTSEFERIIRAALAAGYKVSDHLSDTARDVSIPRANKSDVRTFFENSGIRVLDESGASSGAHWHLDYQ</sequence>
<feature type="compositionally biased region" description="Basic and acidic residues" evidence="1">
    <location>
        <begin position="247"/>
        <end position="267"/>
    </location>
</feature>
<gene>
    <name evidence="2" type="ORF">GCM10011332_26220</name>
</gene>
<reference evidence="2" key="1">
    <citation type="journal article" date="2014" name="Int. J. Syst. Evol. Microbiol.">
        <title>Complete genome sequence of Corynebacterium casei LMG S-19264T (=DSM 44701T), isolated from a smear-ripened cheese.</title>
        <authorList>
            <consortium name="US DOE Joint Genome Institute (JGI-PGF)"/>
            <person name="Walter F."/>
            <person name="Albersmeier A."/>
            <person name="Kalinowski J."/>
            <person name="Ruckert C."/>
        </authorList>
    </citation>
    <scope>NUCLEOTIDE SEQUENCE</scope>
    <source>
        <strain evidence="2">CGMCC 1.15254</strain>
    </source>
</reference>
<reference evidence="2" key="2">
    <citation type="submission" date="2020-09" db="EMBL/GenBank/DDBJ databases">
        <authorList>
            <person name="Sun Q."/>
            <person name="Zhou Y."/>
        </authorList>
    </citation>
    <scope>NUCLEOTIDE SEQUENCE</scope>
    <source>
        <strain evidence="2">CGMCC 1.15254</strain>
    </source>
</reference>
<dbReference type="Proteomes" id="UP000632498">
    <property type="component" value="Unassembled WGS sequence"/>
</dbReference>
<protein>
    <recommendedName>
        <fullName evidence="4">Peptidoglycan binding-like domain-containing protein</fullName>
    </recommendedName>
</protein>
<dbReference type="InterPro" id="IPR036365">
    <property type="entry name" value="PGBD-like_sf"/>
</dbReference>
<feature type="region of interest" description="Disordered" evidence="1">
    <location>
        <begin position="246"/>
        <end position="274"/>
    </location>
</feature>
<dbReference type="EMBL" id="BMHV01000021">
    <property type="protein sequence ID" value="GGF71006.1"/>
    <property type="molecule type" value="Genomic_DNA"/>
</dbReference>
<dbReference type="SUPFAM" id="SSF47090">
    <property type="entry name" value="PGBD-like"/>
    <property type="match status" value="1"/>
</dbReference>
<evidence type="ECO:0000256" key="1">
    <source>
        <dbReference type="SAM" id="MobiDB-lite"/>
    </source>
</evidence>
<dbReference type="RefSeq" id="WP_188666053.1">
    <property type="nucleotide sequence ID" value="NZ_BMHV01000021.1"/>
</dbReference>
<organism evidence="2 3">
    <name type="scientific">Terasakiella brassicae</name>
    <dbReference type="NCBI Taxonomy" id="1634917"/>
    <lineage>
        <taxon>Bacteria</taxon>
        <taxon>Pseudomonadati</taxon>
        <taxon>Pseudomonadota</taxon>
        <taxon>Alphaproteobacteria</taxon>
        <taxon>Rhodospirillales</taxon>
        <taxon>Terasakiellaceae</taxon>
        <taxon>Terasakiella</taxon>
    </lineage>
</organism>
<keyword evidence="3" id="KW-1185">Reference proteome</keyword>
<name>A0A917C436_9PROT</name>
<accession>A0A917C436</accession>
<comment type="caution">
    <text evidence="2">The sequence shown here is derived from an EMBL/GenBank/DDBJ whole genome shotgun (WGS) entry which is preliminary data.</text>
</comment>